<evidence type="ECO:0000313" key="2">
    <source>
        <dbReference type="EMBL" id="KAE9523196.1"/>
    </source>
</evidence>
<dbReference type="PANTHER" id="PTHR46289">
    <property type="entry name" value="52 KDA REPRESSOR OF THE INHIBITOR OF THE PROTEIN KINASE-LIKE PROTEIN-RELATED"/>
    <property type="match status" value="1"/>
</dbReference>
<organism evidence="2 3">
    <name type="scientific">Aphis glycines</name>
    <name type="common">Soybean aphid</name>
    <dbReference type="NCBI Taxonomy" id="307491"/>
    <lineage>
        <taxon>Eukaryota</taxon>
        <taxon>Metazoa</taxon>
        <taxon>Ecdysozoa</taxon>
        <taxon>Arthropoda</taxon>
        <taxon>Hexapoda</taxon>
        <taxon>Insecta</taxon>
        <taxon>Pterygota</taxon>
        <taxon>Neoptera</taxon>
        <taxon>Paraneoptera</taxon>
        <taxon>Hemiptera</taxon>
        <taxon>Sternorrhyncha</taxon>
        <taxon>Aphidomorpha</taxon>
        <taxon>Aphidoidea</taxon>
        <taxon>Aphididae</taxon>
        <taxon>Aphidini</taxon>
        <taxon>Aphis</taxon>
        <taxon>Aphis</taxon>
    </lineage>
</organism>
<keyword evidence="3" id="KW-1185">Reference proteome</keyword>
<evidence type="ECO:0000313" key="3">
    <source>
        <dbReference type="Proteomes" id="UP000475862"/>
    </source>
</evidence>
<accession>A0A6G0SXU2</accession>
<name>A0A6G0SXU2_APHGL</name>
<dbReference type="InterPro" id="IPR008906">
    <property type="entry name" value="HATC_C_dom"/>
</dbReference>
<protein>
    <recommendedName>
        <fullName evidence="1">HAT C-terminal dimerisation domain-containing protein</fullName>
    </recommendedName>
</protein>
<dbReference type="Pfam" id="PF05699">
    <property type="entry name" value="Dimer_Tnp_hAT"/>
    <property type="match status" value="1"/>
</dbReference>
<dbReference type="Proteomes" id="UP000475862">
    <property type="component" value="Unassembled WGS sequence"/>
</dbReference>
<gene>
    <name evidence="2" type="ORF">AGLY_016429</name>
</gene>
<dbReference type="OrthoDB" id="6621209at2759"/>
<dbReference type="EMBL" id="VYZN01000178">
    <property type="protein sequence ID" value="KAE9523196.1"/>
    <property type="molecule type" value="Genomic_DNA"/>
</dbReference>
<feature type="domain" description="HAT C-terminal dimerisation" evidence="1">
    <location>
        <begin position="88"/>
        <end position="166"/>
    </location>
</feature>
<dbReference type="AlphaFoldDB" id="A0A6G0SXU2"/>
<dbReference type="GO" id="GO:0046983">
    <property type="term" value="F:protein dimerization activity"/>
    <property type="evidence" value="ECO:0007669"/>
    <property type="project" value="InterPro"/>
</dbReference>
<proteinExistence type="predicted"/>
<dbReference type="PANTHER" id="PTHR46289:SF14">
    <property type="entry name" value="DUF4371 DOMAIN-CONTAINING PROTEIN"/>
    <property type="match status" value="1"/>
</dbReference>
<dbReference type="InterPro" id="IPR052958">
    <property type="entry name" value="IFN-induced_PKR_regulator"/>
</dbReference>
<comment type="caution">
    <text evidence="2">The sequence shown here is derived from an EMBL/GenBank/DDBJ whole genome shotgun (WGS) entry which is preliminary data.</text>
</comment>
<evidence type="ECO:0000259" key="1">
    <source>
        <dbReference type="Pfam" id="PF05699"/>
    </source>
</evidence>
<sequence length="190" mass="22403">MITIPRINKRQVHRINVQINDPEEYFRISVFIPYLDSFISQLKSRFLNHIDIFSSFYSLFDENSTKEELKILAEFHEEDLNEEFQLWQRKLKKLEMKPKNSIDALKLCNSNIYPGVNKLFQILATLPISTASNEWTFSSLKRIKTYLRNTISEKRLNGLAVLNIHRGVEITVDEVIAELAKQSRRLKFIL</sequence>
<reference evidence="2 3" key="1">
    <citation type="submission" date="2019-08" db="EMBL/GenBank/DDBJ databases">
        <title>The genome of the soybean aphid Biotype 1, its phylome, world population structure and adaptation to the North American continent.</title>
        <authorList>
            <person name="Giordano R."/>
            <person name="Donthu R.K."/>
            <person name="Hernandez A.G."/>
            <person name="Wright C.L."/>
            <person name="Zimin A.V."/>
        </authorList>
    </citation>
    <scope>NUCLEOTIDE SEQUENCE [LARGE SCALE GENOMIC DNA]</scope>
    <source>
        <tissue evidence="2">Whole aphids</tissue>
    </source>
</reference>
<dbReference type="SUPFAM" id="SSF53098">
    <property type="entry name" value="Ribonuclease H-like"/>
    <property type="match status" value="1"/>
</dbReference>
<dbReference type="InterPro" id="IPR012337">
    <property type="entry name" value="RNaseH-like_sf"/>
</dbReference>